<protein>
    <submittedName>
        <fullName evidence="1">Uncharacterized protein</fullName>
    </submittedName>
</protein>
<keyword evidence="2" id="KW-1185">Reference proteome</keyword>
<dbReference type="HOGENOM" id="CLU_2907326_0_0_1"/>
<reference evidence="2" key="2">
    <citation type="submission" date="2013-12" db="EMBL/GenBank/DDBJ databases">
        <authorList>
            <person name="Yu Y."/>
            <person name="Lee S."/>
            <person name="de Baynast K."/>
            <person name="Wissotski M."/>
            <person name="Liu L."/>
            <person name="Talag J."/>
            <person name="Goicoechea J."/>
            <person name="Angelova A."/>
            <person name="Jetty R."/>
            <person name="Kudrna D."/>
            <person name="Golser W."/>
            <person name="Rivera L."/>
            <person name="Zhang J."/>
            <person name="Wing R."/>
        </authorList>
    </citation>
    <scope>NUCLEOTIDE SEQUENCE</scope>
</reference>
<dbReference type="Proteomes" id="UP000032180">
    <property type="component" value="Chromosome 5"/>
</dbReference>
<organism evidence="1 2">
    <name type="scientific">Leersia perrieri</name>
    <dbReference type="NCBI Taxonomy" id="77586"/>
    <lineage>
        <taxon>Eukaryota</taxon>
        <taxon>Viridiplantae</taxon>
        <taxon>Streptophyta</taxon>
        <taxon>Embryophyta</taxon>
        <taxon>Tracheophyta</taxon>
        <taxon>Spermatophyta</taxon>
        <taxon>Magnoliopsida</taxon>
        <taxon>Liliopsida</taxon>
        <taxon>Poales</taxon>
        <taxon>Poaceae</taxon>
        <taxon>BOP clade</taxon>
        <taxon>Oryzoideae</taxon>
        <taxon>Oryzeae</taxon>
        <taxon>Oryzinae</taxon>
        <taxon>Leersia</taxon>
    </lineage>
</organism>
<evidence type="ECO:0000313" key="2">
    <source>
        <dbReference type="Proteomes" id="UP000032180"/>
    </source>
</evidence>
<dbReference type="Gramene" id="LPERR05G20970.2">
    <property type="protein sequence ID" value="LPERR05G20970.2"/>
    <property type="gene ID" value="LPERR05G20970"/>
</dbReference>
<proteinExistence type="predicted"/>
<name>A0A0D9WJI9_9ORYZ</name>
<evidence type="ECO:0000313" key="1">
    <source>
        <dbReference type="EnsemblPlants" id="LPERR05G20970.2"/>
    </source>
</evidence>
<sequence length="62" mass="6822">MGEALTVASKYLQVTFSELQGCSLEVFYTVLSRRSVQVSCLICKNSVVVGILEAFYQLVSGR</sequence>
<dbReference type="EnsemblPlants" id="LPERR05G20970.2">
    <property type="protein sequence ID" value="LPERR05G20970.2"/>
    <property type="gene ID" value="LPERR05G20970"/>
</dbReference>
<accession>A0A0D9WJI9</accession>
<reference evidence="1 2" key="1">
    <citation type="submission" date="2012-08" db="EMBL/GenBank/DDBJ databases">
        <title>Oryza genome evolution.</title>
        <authorList>
            <person name="Wing R.A."/>
        </authorList>
    </citation>
    <scope>NUCLEOTIDE SEQUENCE</scope>
</reference>
<dbReference type="AlphaFoldDB" id="A0A0D9WJI9"/>
<reference evidence="1" key="3">
    <citation type="submission" date="2015-04" db="UniProtKB">
        <authorList>
            <consortium name="EnsemblPlants"/>
        </authorList>
    </citation>
    <scope>IDENTIFICATION</scope>
</reference>